<comment type="catalytic activity">
    <reaction evidence="14">
        <text>L-seryl-[protein] + ATP = O-phospho-L-seryl-[protein] + ADP + H(+)</text>
        <dbReference type="Rhea" id="RHEA:17989"/>
        <dbReference type="Rhea" id="RHEA-COMP:9863"/>
        <dbReference type="Rhea" id="RHEA-COMP:11604"/>
        <dbReference type="ChEBI" id="CHEBI:15378"/>
        <dbReference type="ChEBI" id="CHEBI:29999"/>
        <dbReference type="ChEBI" id="CHEBI:30616"/>
        <dbReference type="ChEBI" id="CHEBI:83421"/>
        <dbReference type="ChEBI" id="CHEBI:456216"/>
        <dbReference type="EC" id="2.7.11.1"/>
    </reaction>
    <physiologicalReaction direction="left-to-right" evidence="14">
        <dbReference type="Rhea" id="RHEA:17990"/>
    </physiologicalReaction>
</comment>
<evidence type="ECO:0000256" key="3">
    <source>
        <dbReference type="ARBA" id="ARBA00022527"/>
    </source>
</evidence>
<dbReference type="Pfam" id="PF00069">
    <property type="entry name" value="Pkinase"/>
    <property type="match status" value="2"/>
</dbReference>
<dbReference type="STRING" id="27349.A0A0L6VFR5"/>
<gene>
    <name evidence="18" type="ORF">VP01_1690g2</name>
</gene>
<feature type="region of interest" description="Disordered" evidence="15">
    <location>
        <begin position="181"/>
        <end position="243"/>
    </location>
</feature>
<dbReference type="SMART" id="SM00564">
    <property type="entry name" value="PQQ"/>
    <property type="match status" value="2"/>
</dbReference>
<name>A0A0L6VFR5_9BASI</name>
<keyword evidence="11" id="KW-1133">Transmembrane helix</keyword>
<dbReference type="FunFam" id="3.30.200.20:FF:000077">
    <property type="entry name" value="Putative Serine/threonine-protein kinase/endoribonuclease IRE1"/>
    <property type="match status" value="1"/>
</dbReference>
<evidence type="ECO:0000256" key="10">
    <source>
        <dbReference type="ARBA" id="ARBA00022840"/>
    </source>
</evidence>
<dbReference type="Proteomes" id="UP000037035">
    <property type="component" value="Unassembled WGS sequence"/>
</dbReference>
<dbReference type="EMBL" id="LAVV01006493">
    <property type="protein sequence ID" value="KNZ59631.1"/>
    <property type="molecule type" value="Genomic_DNA"/>
</dbReference>
<feature type="compositionally biased region" description="Low complexity" evidence="15">
    <location>
        <begin position="23"/>
        <end position="42"/>
    </location>
</feature>
<feature type="domain" description="KEN" evidence="17">
    <location>
        <begin position="1198"/>
        <end position="1354"/>
    </location>
</feature>
<dbReference type="VEuPathDB" id="FungiDB:VP01_1690g2"/>
<dbReference type="InterPro" id="IPR038357">
    <property type="entry name" value="KEN_sf"/>
</dbReference>
<feature type="compositionally biased region" description="Low complexity" evidence="15">
    <location>
        <begin position="1099"/>
        <end position="1108"/>
    </location>
</feature>
<dbReference type="Gene3D" id="1.20.1440.180">
    <property type="entry name" value="KEN domain"/>
    <property type="match status" value="1"/>
</dbReference>
<feature type="compositionally biased region" description="Polar residues" evidence="15">
    <location>
        <begin position="198"/>
        <end position="218"/>
    </location>
</feature>
<feature type="region of interest" description="Disordered" evidence="15">
    <location>
        <begin position="652"/>
        <end position="798"/>
    </location>
</feature>
<dbReference type="GO" id="GO:0036498">
    <property type="term" value="P:IRE1-mediated unfolded protein response"/>
    <property type="evidence" value="ECO:0007669"/>
    <property type="project" value="TreeGrafter"/>
</dbReference>
<dbReference type="InterPro" id="IPR008271">
    <property type="entry name" value="Ser/Thr_kinase_AS"/>
</dbReference>
<feature type="compositionally biased region" description="Polar residues" evidence="15">
    <location>
        <begin position="752"/>
        <end position="763"/>
    </location>
</feature>
<keyword evidence="4" id="KW-0808">Transferase</keyword>
<evidence type="ECO:0000256" key="1">
    <source>
        <dbReference type="ARBA" id="ARBA00004479"/>
    </source>
</evidence>
<keyword evidence="6" id="KW-0732">Signal</keyword>
<dbReference type="InterPro" id="IPR011009">
    <property type="entry name" value="Kinase-like_dom_sf"/>
</dbReference>
<dbReference type="SUPFAM" id="SSF50998">
    <property type="entry name" value="Quinoprotein alcohol dehydrogenase-like"/>
    <property type="match status" value="1"/>
</dbReference>
<dbReference type="InterPro" id="IPR011047">
    <property type="entry name" value="Quinoprotein_ADH-like_sf"/>
</dbReference>
<dbReference type="PROSITE" id="PS51392">
    <property type="entry name" value="KEN"/>
    <property type="match status" value="1"/>
</dbReference>
<dbReference type="PANTHER" id="PTHR13954">
    <property type="entry name" value="IRE1-RELATED"/>
    <property type="match status" value="1"/>
</dbReference>
<evidence type="ECO:0000256" key="11">
    <source>
        <dbReference type="ARBA" id="ARBA00022989"/>
    </source>
</evidence>
<dbReference type="EC" id="2.7.11.1" evidence="2"/>
<dbReference type="InterPro" id="IPR045133">
    <property type="entry name" value="IRE1/2-like"/>
</dbReference>
<keyword evidence="7" id="KW-0547">Nucleotide-binding</keyword>
<keyword evidence="3" id="KW-0723">Serine/threonine-protein kinase</keyword>
<evidence type="ECO:0000256" key="4">
    <source>
        <dbReference type="ARBA" id="ARBA00022679"/>
    </source>
</evidence>
<dbReference type="GO" id="GO:0051082">
    <property type="term" value="F:unfolded protein binding"/>
    <property type="evidence" value="ECO:0007669"/>
    <property type="project" value="TreeGrafter"/>
</dbReference>
<dbReference type="SUPFAM" id="SSF56112">
    <property type="entry name" value="Protein kinase-like (PK-like)"/>
    <property type="match status" value="1"/>
</dbReference>
<dbReference type="GO" id="GO:0070059">
    <property type="term" value="P:intrinsic apoptotic signaling pathway in response to endoplasmic reticulum stress"/>
    <property type="evidence" value="ECO:0007669"/>
    <property type="project" value="TreeGrafter"/>
</dbReference>
<dbReference type="PROSITE" id="PS50011">
    <property type="entry name" value="PROTEIN_KINASE_DOM"/>
    <property type="match status" value="1"/>
</dbReference>
<feature type="compositionally biased region" description="Polar residues" evidence="15">
    <location>
        <begin position="181"/>
        <end position="191"/>
    </location>
</feature>
<feature type="compositionally biased region" description="Polar residues" evidence="15">
    <location>
        <begin position="542"/>
        <end position="570"/>
    </location>
</feature>
<feature type="compositionally biased region" description="Basic residues" evidence="15">
    <location>
        <begin position="722"/>
        <end position="733"/>
    </location>
</feature>
<protein>
    <recommendedName>
        <fullName evidence="2">non-specific serine/threonine protein kinase</fullName>
        <ecNumber evidence="2">2.7.11.1</ecNumber>
    </recommendedName>
</protein>
<evidence type="ECO:0000313" key="19">
    <source>
        <dbReference type="Proteomes" id="UP000037035"/>
    </source>
</evidence>
<dbReference type="InterPro" id="IPR000719">
    <property type="entry name" value="Prot_kinase_dom"/>
</dbReference>
<evidence type="ECO:0000256" key="5">
    <source>
        <dbReference type="ARBA" id="ARBA00022692"/>
    </source>
</evidence>
<feature type="region of interest" description="Disordered" evidence="15">
    <location>
        <begin position="85"/>
        <end position="105"/>
    </location>
</feature>
<evidence type="ECO:0000256" key="14">
    <source>
        <dbReference type="ARBA" id="ARBA00048977"/>
    </source>
</evidence>
<keyword evidence="5" id="KW-0812">Transmembrane</keyword>
<feature type="domain" description="Protein kinase" evidence="16">
    <location>
        <begin position="869"/>
        <end position="1195"/>
    </location>
</feature>
<keyword evidence="9" id="KW-0378">Hydrolase</keyword>
<evidence type="ECO:0000313" key="18">
    <source>
        <dbReference type="EMBL" id="KNZ59631.1"/>
    </source>
</evidence>
<dbReference type="Gene3D" id="3.30.200.20">
    <property type="entry name" value="Phosphorylase Kinase, domain 1"/>
    <property type="match status" value="1"/>
</dbReference>
<dbReference type="GO" id="GO:0016787">
    <property type="term" value="F:hydrolase activity"/>
    <property type="evidence" value="ECO:0007669"/>
    <property type="project" value="UniProtKB-KW"/>
</dbReference>
<feature type="region of interest" description="Disordered" evidence="15">
    <location>
        <begin position="1089"/>
        <end position="1108"/>
    </location>
</feature>
<evidence type="ECO:0000256" key="15">
    <source>
        <dbReference type="SAM" id="MobiDB-lite"/>
    </source>
</evidence>
<feature type="region of interest" description="Disordered" evidence="15">
    <location>
        <begin position="506"/>
        <end position="571"/>
    </location>
</feature>
<keyword evidence="19" id="KW-1185">Reference proteome</keyword>
<dbReference type="SMART" id="SM00220">
    <property type="entry name" value="S_TKc"/>
    <property type="match status" value="1"/>
</dbReference>
<organism evidence="18 19">
    <name type="scientific">Puccinia sorghi</name>
    <dbReference type="NCBI Taxonomy" id="27349"/>
    <lineage>
        <taxon>Eukaryota</taxon>
        <taxon>Fungi</taxon>
        <taxon>Dikarya</taxon>
        <taxon>Basidiomycota</taxon>
        <taxon>Pucciniomycotina</taxon>
        <taxon>Pucciniomycetes</taxon>
        <taxon>Pucciniales</taxon>
        <taxon>Pucciniaceae</taxon>
        <taxon>Puccinia</taxon>
    </lineage>
</organism>
<evidence type="ECO:0000256" key="13">
    <source>
        <dbReference type="ARBA" id="ARBA00048659"/>
    </source>
</evidence>
<evidence type="ECO:0000256" key="2">
    <source>
        <dbReference type="ARBA" id="ARBA00012513"/>
    </source>
</evidence>
<feature type="region of interest" description="Disordered" evidence="15">
    <location>
        <begin position="350"/>
        <end position="381"/>
    </location>
</feature>
<evidence type="ECO:0000256" key="7">
    <source>
        <dbReference type="ARBA" id="ARBA00022741"/>
    </source>
</evidence>
<dbReference type="Gene3D" id="1.10.510.10">
    <property type="entry name" value="Transferase(Phosphotransferase) domain 1"/>
    <property type="match status" value="1"/>
</dbReference>
<evidence type="ECO:0000256" key="8">
    <source>
        <dbReference type="ARBA" id="ARBA00022777"/>
    </source>
</evidence>
<proteinExistence type="predicted"/>
<feature type="compositionally biased region" description="Polar residues" evidence="15">
    <location>
        <begin position="668"/>
        <end position="677"/>
    </location>
</feature>
<dbReference type="GO" id="GO:0006397">
    <property type="term" value="P:mRNA processing"/>
    <property type="evidence" value="ECO:0007669"/>
    <property type="project" value="InterPro"/>
</dbReference>
<dbReference type="GO" id="GO:0005524">
    <property type="term" value="F:ATP binding"/>
    <property type="evidence" value="ECO:0007669"/>
    <property type="project" value="UniProtKB-KW"/>
</dbReference>
<evidence type="ECO:0000256" key="12">
    <source>
        <dbReference type="ARBA" id="ARBA00023136"/>
    </source>
</evidence>
<dbReference type="CDD" id="cd10422">
    <property type="entry name" value="RNase_Ire1"/>
    <property type="match status" value="1"/>
</dbReference>
<comment type="subcellular location">
    <subcellularLocation>
        <location evidence="1">Membrane</location>
        <topology evidence="1">Single-pass type I membrane protein</topology>
    </subcellularLocation>
</comment>
<dbReference type="GO" id="GO:0004521">
    <property type="term" value="F:RNA endonuclease activity"/>
    <property type="evidence" value="ECO:0007669"/>
    <property type="project" value="InterPro"/>
</dbReference>
<dbReference type="FunFam" id="1.20.1440.180:FF:000002">
    <property type="entry name" value="Serine/threonine-protein kinase/endoribonuclease IRE1"/>
    <property type="match status" value="1"/>
</dbReference>
<comment type="caution">
    <text evidence="18">The sequence shown here is derived from an EMBL/GenBank/DDBJ whole genome shotgun (WGS) entry which is preliminary data.</text>
</comment>
<evidence type="ECO:0000259" key="16">
    <source>
        <dbReference type="PROSITE" id="PS50011"/>
    </source>
</evidence>
<dbReference type="PANTHER" id="PTHR13954:SF6">
    <property type="entry name" value="NON-SPECIFIC SERINE_THREONINE PROTEIN KINASE"/>
    <property type="match status" value="1"/>
</dbReference>
<evidence type="ECO:0000259" key="17">
    <source>
        <dbReference type="PROSITE" id="PS51392"/>
    </source>
</evidence>
<dbReference type="SMART" id="SM00580">
    <property type="entry name" value="PUG"/>
    <property type="match status" value="1"/>
</dbReference>
<dbReference type="InterPro" id="IPR010513">
    <property type="entry name" value="KEN_dom"/>
</dbReference>
<dbReference type="InterPro" id="IPR018391">
    <property type="entry name" value="PQQ_b-propeller_rpt"/>
</dbReference>
<keyword evidence="10" id="KW-0067">ATP-binding</keyword>
<feature type="compositionally biased region" description="Low complexity" evidence="15">
    <location>
        <begin position="350"/>
        <end position="368"/>
    </location>
</feature>
<dbReference type="OrthoDB" id="63989at2759"/>
<comment type="catalytic activity">
    <reaction evidence="13">
        <text>L-threonyl-[protein] + ATP = O-phospho-L-threonyl-[protein] + ADP + H(+)</text>
        <dbReference type="Rhea" id="RHEA:46608"/>
        <dbReference type="Rhea" id="RHEA-COMP:11060"/>
        <dbReference type="Rhea" id="RHEA-COMP:11605"/>
        <dbReference type="ChEBI" id="CHEBI:15378"/>
        <dbReference type="ChEBI" id="CHEBI:30013"/>
        <dbReference type="ChEBI" id="CHEBI:30616"/>
        <dbReference type="ChEBI" id="CHEBI:61977"/>
        <dbReference type="ChEBI" id="CHEBI:456216"/>
        <dbReference type="EC" id="2.7.11.1"/>
    </reaction>
    <physiologicalReaction direction="left-to-right" evidence="13">
        <dbReference type="Rhea" id="RHEA:46609"/>
    </physiologicalReaction>
</comment>
<evidence type="ECO:0000256" key="9">
    <source>
        <dbReference type="ARBA" id="ARBA00022801"/>
    </source>
</evidence>
<sequence length="1357" mass="150828">MNYGFALLTTPNPRNSKMHSLPSTSTSTISNPSSKQSTSSTDQSFQLSPILLVSTLDGQLHALDRQTGTWNWTLNDPHLTPNTLLHRTGLVNSPSPSSDHTHPDQDHHELYAIEPHNDGDLYVFIKSSNQPSRLEKLPLSVSQLVNLSPFTFPGDSSKMFIGKKESHLIAIDLTTGSVVNSLHSHPKQTSLKGKEKTSSGNQCHPQHSFHSSESQVPQLTCPLEPPTTNPSFDHLENPGSVNQSPRDLLYIGRTDYQVSIYSKPHTLIQSLSYSTYTPSNLPHSLQTMWTRTPDDLYLEPTHDGNLVCFQAPSTSNSTTPPIRSEHTKIKWQNSFDHPVTSIFDVVFPNVPNETPPSSSSSTDQSYPPLGSNNTPSDYSASKATNLQQPIIFVQPKFLPHKDDQSHPKFSPDDDQFNLFKHLHSQNSFSTPFQPSHPSGQQSAFVGKYQDSFYVMSQQIYPLVVFAPSAYQTVGHVPSIGTHRLLNSQALNGFLDFSYSNRLLDPATRQNHHTSGHSPLALDPAPKPLTLPPSQKDVESNKPSDTAVPSTHNKNVITGSEKLTSESSPVQLHQRAAKISSLLVRTFKQQMLPSEGKSLPSNGRSEDRFPDLNPLLTLFLVLVIMSWWASRKVGSPSTARWDHLHRIVNQALGSHDDSSKMKQAPNLKSLGTTDSQDVTAIAEVPTTIPIKEPECPTGVDGSSDTAGLDAAKDDDSLLPASKQKPKRRRGKRPGQKAAAAAARAEAEAAKDFVSSTPSDSSLPQPGSMEITSLPPRAPLEPKTPQKSKPNVKKSKLPTSVNGVDVIQPLNHSTRITAPVEHSNLTETAPNPAAIPLKVNGENVEQPINSPTGFSMNGYGGLEPQKVGSLIVTNETIGYGSHGTVVLKGTFQGRQVAVKRLLKDFVTLARHEVSLLQESDDHPNVVRYFVKESLDSFLYIALELCHATLFDLVEKRQFKEYEELDRIFNAKKALKQITSGLRYLHKLKIVHRDIKPQNILISLTKSLPISSKATKTNKAAAGKSFRMLISDFGLCKKLELDESSFAQTANHAAGSFGYRAPEILKGQVNLSEQSNSTASSSIMNSTVQNVIPGTAHGGESNGSSSISNPEASHHRLTRSIDIFSLGCIYYYVLTKGDHPFGSRYEREMNILKDEVCLEQLDGLDEEAFEAQQLIRSMIRSNPKERPTAEEVLQNPYFWEPTKRLNFLCDCSDRFEIMERDPPEESLLRLEDQEQFFRFVNHHRLPTKSLHHHPHIHDHDHNRLDWYKVIDRALVDNLGKYRKYDGGSIRDLLRVMRNKKHHFQDLPDGIKKALGDIPEGFLNYFSRKFPSLLVHVYSVILDSNLKSENLFATYFQVDDI</sequence>
<dbReference type="PROSITE" id="PS00108">
    <property type="entry name" value="PROTEIN_KINASE_ST"/>
    <property type="match status" value="1"/>
</dbReference>
<feature type="region of interest" description="Disordered" evidence="15">
    <location>
        <begin position="1"/>
        <end position="42"/>
    </location>
</feature>
<accession>A0A0L6VFR5</accession>
<dbReference type="Pfam" id="PF06479">
    <property type="entry name" value="Ribonuc_2-5A"/>
    <property type="match status" value="1"/>
</dbReference>
<evidence type="ECO:0000256" key="6">
    <source>
        <dbReference type="ARBA" id="ARBA00022729"/>
    </source>
</evidence>
<keyword evidence="12" id="KW-0472">Membrane</keyword>
<dbReference type="GO" id="GO:0004674">
    <property type="term" value="F:protein serine/threonine kinase activity"/>
    <property type="evidence" value="ECO:0007669"/>
    <property type="project" value="UniProtKB-KW"/>
</dbReference>
<keyword evidence="8 18" id="KW-0418">Kinase</keyword>
<reference evidence="18 19" key="1">
    <citation type="submission" date="2015-08" db="EMBL/GenBank/DDBJ databases">
        <title>Next Generation Sequencing and Analysis of the Genome of Puccinia sorghi L Schw, the Causal Agent of Maize Common Rust.</title>
        <authorList>
            <person name="Rochi L."/>
            <person name="Burguener G."/>
            <person name="Darino M."/>
            <person name="Turjanski A."/>
            <person name="Kreff E."/>
            <person name="Dieguez M.J."/>
            <person name="Sacco F."/>
        </authorList>
    </citation>
    <scope>NUCLEOTIDE SEQUENCE [LARGE SCALE GENOMIC DNA]</scope>
    <source>
        <strain evidence="18 19">RO10H11247</strain>
    </source>
</reference>
<dbReference type="GO" id="GO:1990604">
    <property type="term" value="C:IRE1-TRAF2-ASK1 complex"/>
    <property type="evidence" value="ECO:0007669"/>
    <property type="project" value="TreeGrafter"/>
</dbReference>
<feature type="compositionally biased region" description="Polar residues" evidence="15">
    <location>
        <begin position="370"/>
        <end position="381"/>
    </location>
</feature>